<dbReference type="InterPro" id="IPR002885">
    <property type="entry name" value="PPR_rpt"/>
</dbReference>
<dbReference type="GO" id="GO:0009898">
    <property type="term" value="C:cytoplasmic side of plasma membrane"/>
    <property type="evidence" value="ECO:0007669"/>
    <property type="project" value="UniProtKB-UniRule"/>
</dbReference>
<protein>
    <recommendedName>
        <fullName evidence="4">Lipopolysaccharide assembly protein B</fullName>
    </recommendedName>
</protein>
<keyword evidence="5" id="KW-0175">Coiled coil</keyword>
<dbReference type="SUPFAM" id="SSF81901">
    <property type="entry name" value="HCP-like"/>
    <property type="match status" value="1"/>
</dbReference>
<keyword evidence="4 6" id="KW-1133">Transmembrane helix</keyword>
<keyword evidence="4" id="KW-1003">Cell membrane</keyword>
<keyword evidence="9" id="KW-1185">Reference proteome</keyword>
<comment type="function">
    <text evidence="4">Modulates cellular lipopolysaccharide (LPS) levels by regulating LpxC, which is involved in lipid A biosynthesis. May act by modulating the proteolytic activity of FtsH towards LpxC. May also coordinate assembly of proteins involved in LPS synthesis at the plasma membrane.</text>
</comment>
<dbReference type="PANTHER" id="PTHR45586:SF1">
    <property type="entry name" value="LIPOPOLYSACCHARIDE ASSEMBLY PROTEIN B"/>
    <property type="match status" value="1"/>
</dbReference>
<evidence type="ECO:0000256" key="6">
    <source>
        <dbReference type="SAM" id="Phobius"/>
    </source>
</evidence>
<keyword evidence="3 4" id="KW-0802">TPR repeat</keyword>
<organism evidence="8 9">
    <name type="scientific">Methylohalomonas lacus</name>
    <dbReference type="NCBI Taxonomy" id="398773"/>
    <lineage>
        <taxon>Bacteria</taxon>
        <taxon>Pseudomonadati</taxon>
        <taxon>Pseudomonadota</taxon>
        <taxon>Gammaproteobacteria</taxon>
        <taxon>Methylohalomonadales</taxon>
        <taxon>Methylohalomonadaceae</taxon>
        <taxon>Methylohalomonas</taxon>
    </lineage>
</organism>
<dbReference type="Gene3D" id="1.25.40.10">
    <property type="entry name" value="Tetratricopeptide repeat domain"/>
    <property type="match status" value="2"/>
</dbReference>
<dbReference type="InterPro" id="IPR030865">
    <property type="entry name" value="LapB"/>
</dbReference>
<feature type="binding site" evidence="4">
    <location>
        <position position="366"/>
    </location>
    <ligand>
        <name>Fe cation</name>
        <dbReference type="ChEBI" id="CHEBI:24875"/>
    </ligand>
</feature>
<feature type="transmembrane region" description="Helical" evidence="6">
    <location>
        <begin position="6"/>
        <end position="27"/>
    </location>
</feature>
<sequence length="395" mass="45699">MITDHTLIQYFLLALLPVAAWSGWWVARRHYQRGEGKHGRGIHPEYFKGLNYVLNEQPDKAIEVFIKMLEVDSETVETHLALGNLFRRRGEVDRAIRIHQNLIARPTLDREQRALALLELGMDYMRSGLLDRAESLFEELVETGSYSVQAFRELLDIYQQEKEWDKCITTARRLETTSGERLDPVVAQYYCEKAEELRDQGQHRPARDNIRRALAIDPNCARASFLEAELAQLSGKLRHALRAYKRIEKQDPEYMPEVIPLLLDCYRQLDKLDECTAYLRDVLDRDGGITTMLTLTDLIAQREGEEAAAEFITSELRKRPSVRGLERLIAYALEQAEGRTRESLITIRELTAKLLENRPVYKCYHCGFVGKSLHWQCPSCKQWNTIKPIHGVEGE</sequence>
<dbReference type="InterPro" id="IPR051012">
    <property type="entry name" value="CellSynth/LPSAsmb/PSIAsmb"/>
</dbReference>
<evidence type="ECO:0000256" key="4">
    <source>
        <dbReference type="HAMAP-Rule" id="MF_00994"/>
    </source>
</evidence>
<evidence type="ECO:0000256" key="1">
    <source>
        <dbReference type="ARBA" id="ARBA00022723"/>
    </source>
</evidence>
<dbReference type="Pfam" id="PF13176">
    <property type="entry name" value="TPR_7"/>
    <property type="match status" value="1"/>
</dbReference>
<dbReference type="HAMAP" id="MF_00994">
    <property type="entry name" value="LPS_assembly_LapB"/>
    <property type="match status" value="1"/>
</dbReference>
<dbReference type="EMBL" id="JANUCT010000002">
    <property type="protein sequence ID" value="MCS3902292.1"/>
    <property type="molecule type" value="Genomic_DNA"/>
</dbReference>
<dbReference type="InterPro" id="IPR041166">
    <property type="entry name" value="Rubredoxin_2"/>
</dbReference>
<dbReference type="Pfam" id="PF18073">
    <property type="entry name" value="Zn_ribbon_LapB"/>
    <property type="match status" value="1"/>
</dbReference>
<proteinExistence type="inferred from homology"/>
<feature type="binding site" evidence="4">
    <location>
        <position position="363"/>
    </location>
    <ligand>
        <name>Fe cation</name>
        <dbReference type="ChEBI" id="CHEBI:24875"/>
    </ligand>
</feature>
<evidence type="ECO:0000259" key="7">
    <source>
        <dbReference type="Pfam" id="PF18073"/>
    </source>
</evidence>
<evidence type="ECO:0000313" key="9">
    <source>
        <dbReference type="Proteomes" id="UP001204445"/>
    </source>
</evidence>
<keyword evidence="4 6" id="KW-0472">Membrane</keyword>
<feature type="domain" description="LapB rubredoxin metal binding" evidence="7">
    <location>
        <begin position="361"/>
        <end position="388"/>
    </location>
</feature>
<dbReference type="Pfam" id="PF13432">
    <property type="entry name" value="TPR_16"/>
    <property type="match status" value="1"/>
</dbReference>
<feature type="binding site" evidence="4">
    <location>
        <position position="377"/>
    </location>
    <ligand>
        <name>Fe cation</name>
        <dbReference type="ChEBI" id="CHEBI:24875"/>
    </ligand>
</feature>
<gene>
    <name evidence="4" type="primary">lapB</name>
    <name evidence="8" type="ORF">J2T55_000288</name>
</gene>
<dbReference type="NCBIfam" id="NF008757">
    <property type="entry name" value="PRK11788.1-5"/>
    <property type="match status" value="1"/>
</dbReference>
<dbReference type="GO" id="GO:0005506">
    <property type="term" value="F:iron ion binding"/>
    <property type="evidence" value="ECO:0007669"/>
    <property type="project" value="UniProtKB-UniRule"/>
</dbReference>
<comment type="caution">
    <text evidence="8">The sequence shown here is derived from an EMBL/GenBank/DDBJ whole genome shotgun (WGS) entry which is preliminary data.</text>
</comment>
<dbReference type="InterPro" id="IPR019734">
    <property type="entry name" value="TPR_rpt"/>
</dbReference>
<keyword evidence="4" id="KW-0408">Iron</keyword>
<dbReference type="InterPro" id="IPR011990">
    <property type="entry name" value="TPR-like_helical_dom_sf"/>
</dbReference>
<name>A0AAE3L4X1_9GAMM</name>
<evidence type="ECO:0000256" key="5">
    <source>
        <dbReference type="SAM" id="Coils"/>
    </source>
</evidence>
<dbReference type="PANTHER" id="PTHR45586">
    <property type="entry name" value="TPR REPEAT-CONTAINING PROTEIN PA4667"/>
    <property type="match status" value="1"/>
</dbReference>
<dbReference type="Pfam" id="PF01535">
    <property type="entry name" value="PPR"/>
    <property type="match status" value="1"/>
</dbReference>
<keyword evidence="4" id="KW-0997">Cell inner membrane</keyword>
<comment type="subcellular location">
    <subcellularLocation>
        <location evidence="4">Cell inner membrane</location>
        <topology evidence="4">Single-pass membrane protein</topology>
        <orientation evidence="4">Cytoplasmic side</orientation>
    </subcellularLocation>
</comment>
<evidence type="ECO:0000256" key="2">
    <source>
        <dbReference type="ARBA" id="ARBA00022737"/>
    </source>
</evidence>
<dbReference type="SMART" id="SM00028">
    <property type="entry name" value="TPR"/>
    <property type="match status" value="5"/>
</dbReference>
<dbReference type="GO" id="GO:0008653">
    <property type="term" value="P:lipopolysaccharide metabolic process"/>
    <property type="evidence" value="ECO:0007669"/>
    <property type="project" value="InterPro"/>
</dbReference>
<reference evidence="8" key="1">
    <citation type="submission" date="2022-08" db="EMBL/GenBank/DDBJ databases">
        <title>Genomic Encyclopedia of Type Strains, Phase III (KMG-III): the genomes of soil and plant-associated and newly described type strains.</title>
        <authorList>
            <person name="Whitman W."/>
        </authorList>
    </citation>
    <scope>NUCLEOTIDE SEQUENCE</scope>
    <source>
        <strain evidence="8">HMT 1</strain>
    </source>
</reference>
<feature type="binding site" evidence="4">
    <location>
        <position position="380"/>
    </location>
    <ligand>
        <name>Fe cation</name>
        <dbReference type="ChEBI" id="CHEBI:24875"/>
    </ligand>
</feature>
<feature type="topological domain" description="Cytoplasmic" evidence="4">
    <location>
        <begin position="28"/>
        <end position="395"/>
    </location>
</feature>
<dbReference type="RefSeq" id="WP_259053795.1">
    <property type="nucleotide sequence ID" value="NZ_JANUCT010000002.1"/>
</dbReference>
<dbReference type="GO" id="GO:0046890">
    <property type="term" value="P:regulation of lipid biosynthetic process"/>
    <property type="evidence" value="ECO:0007669"/>
    <property type="project" value="UniProtKB-UniRule"/>
</dbReference>
<evidence type="ECO:0000313" key="8">
    <source>
        <dbReference type="EMBL" id="MCS3902292.1"/>
    </source>
</evidence>
<accession>A0AAE3L4X1</accession>
<keyword evidence="2 4" id="KW-0677">Repeat</keyword>
<dbReference type="Proteomes" id="UP001204445">
    <property type="component" value="Unassembled WGS sequence"/>
</dbReference>
<evidence type="ECO:0000256" key="3">
    <source>
        <dbReference type="ARBA" id="ARBA00022803"/>
    </source>
</evidence>
<comment type="similarity">
    <text evidence="4">Belongs to the LapB family.</text>
</comment>
<dbReference type="AlphaFoldDB" id="A0AAE3L4X1"/>
<keyword evidence="1 4" id="KW-0479">Metal-binding</keyword>
<keyword evidence="4 6" id="KW-0812">Transmembrane</keyword>
<feature type="coiled-coil region" evidence="5">
    <location>
        <begin position="223"/>
        <end position="250"/>
    </location>
</feature>